<evidence type="ECO:0000256" key="1">
    <source>
        <dbReference type="SAM" id="MobiDB-lite"/>
    </source>
</evidence>
<feature type="region of interest" description="Disordered" evidence="1">
    <location>
        <begin position="93"/>
        <end position="121"/>
    </location>
</feature>
<evidence type="ECO:0000313" key="2">
    <source>
        <dbReference type="EMBL" id="KAJ6446746.1"/>
    </source>
</evidence>
<keyword evidence="3" id="KW-1185">Reference proteome</keyword>
<feature type="compositionally biased region" description="Polar residues" evidence="1">
    <location>
        <begin position="163"/>
        <end position="176"/>
    </location>
</feature>
<reference evidence="2" key="1">
    <citation type="submission" date="2023-01" db="EMBL/GenBank/DDBJ databases">
        <title>The growth and conidiation of Purpureocillium lavendulum are regulated by nitrogen source and histone H3K14 acetylation.</title>
        <authorList>
            <person name="Tang P."/>
            <person name="Han J."/>
            <person name="Zhang C."/>
            <person name="Tang P."/>
            <person name="Qi F."/>
            <person name="Zhang K."/>
            <person name="Liang L."/>
        </authorList>
    </citation>
    <scope>NUCLEOTIDE SEQUENCE</scope>
    <source>
        <strain evidence="2">YMF1.00683</strain>
    </source>
</reference>
<sequence>MVEAGNVRYPPCESEKDWDVRWYWEVKTLWDRIGSELAASDRDERTGSWIAFVFLRTRFGYTRLKKLTLAAKVAQANPEMNLETDMWPAARSMAKEAEAGSPDPQERGQMSSGVSRSMRPRPSISYKEGLVYQEMGLDDDVAAEESTETTAAPRADTPEESTEQPSTSRDTSTSLSEIDAEQTESSSASAVAETTAADVDWKVELAKLEARQWQLDKRLDDVVNETKRQTDKLTSEITKNADRVIQEFTRQTAQILNATTRSAEAVLDQTPLQMDQLLCEMTRQNRDVLDSQQRHTEDVLGEQKKLWELMQKQFDVYLDAIQRK</sequence>
<organism evidence="2 3">
    <name type="scientific">Purpureocillium lavendulum</name>
    <dbReference type="NCBI Taxonomy" id="1247861"/>
    <lineage>
        <taxon>Eukaryota</taxon>
        <taxon>Fungi</taxon>
        <taxon>Dikarya</taxon>
        <taxon>Ascomycota</taxon>
        <taxon>Pezizomycotina</taxon>
        <taxon>Sordariomycetes</taxon>
        <taxon>Hypocreomycetidae</taxon>
        <taxon>Hypocreales</taxon>
        <taxon>Ophiocordycipitaceae</taxon>
        <taxon>Purpureocillium</taxon>
    </lineage>
</organism>
<protein>
    <submittedName>
        <fullName evidence="2">Uncharacterized protein</fullName>
    </submittedName>
</protein>
<accession>A0AB34G735</accession>
<dbReference type="AlphaFoldDB" id="A0AB34G735"/>
<gene>
    <name evidence="2" type="ORF">O9K51_01519</name>
</gene>
<dbReference type="EMBL" id="JAQHRD010000001">
    <property type="protein sequence ID" value="KAJ6446746.1"/>
    <property type="molecule type" value="Genomic_DNA"/>
</dbReference>
<feature type="compositionally biased region" description="Low complexity" evidence="1">
    <location>
        <begin position="183"/>
        <end position="192"/>
    </location>
</feature>
<dbReference type="Proteomes" id="UP001163105">
    <property type="component" value="Unassembled WGS sequence"/>
</dbReference>
<evidence type="ECO:0000313" key="3">
    <source>
        <dbReference type="Proteomes" id="UP001163105"/>
    </source>
</evidence>
<name>A0AB34G735_9HYPO</name>
<comment type="caution">
    <text evidence="2">The sequence shown here is derived from an EMBL/GenBank/DDBJ whole genome shotgun (WGS) entry which is preliminary data.</text>
</comment>
<proteinExistence type="predicted"/>
<feature type="region of interest" description="Disordered" evidence="1">
    <location>
        <begin position="144"/>
        <end position="192"/>
    </location>
</feature>